<evidence type="ECO:0000313" key="3">
    <source>
        <dbReference type="Proteomes" id="UP000482543"/>
    </source>
</evidence>
<dbReference type="Proteomes" id="UP000482543">
    <property type="component" value="Unassembled WGS sequence"/>
</dbReference>
<evidence type="ECO:0000313" key="2">
    <source>
        <dbReference type="EMBL" id="NFI21110.1"/>
    </source>
</evidence>
<evidence type="ECO:0000313" key="1">
    <source>
        <dbReference type="EMBL" id="NFH62358.1"/>
    </source>
</evidence>
<dbReference type="AlphaFoldDB" id="A0A6G4EGS3"/>
<accession>A0A6G4EGS3</accession>
<comment type="caution">
    <text evidence="1">The sequence shown here is derived from an EMBL/GenBank/DDBJ whole genome shotgun (WGS) entry which is preliminary data.</text>
</comment>
<dbReference type="RefSeq" id="WP_061319088.1">
    <property type="nucleotide sequence ID" value="NZ_CP013247.1"/>
</dbReference>
<reference evidence="1 3" key="1">
    <citation type="submission" date="2019-04" db="EMBL/GenBank/DDBJ databases">
        <title>Genome sequencing of Clostridium botulinum Groups I-IV and Clostridium butyricum.</title>
        <authorList>
            <person name="Brunt J."/>
            <person name="Van Vliet A.H.M."/>
            <person name="Stringer S.C."/>
            <person name="Carter A.T."/>
            <person name="Peck M.W."/>
        </authorList>
    </citation>
    <scope>NUCLEOTIDE SEQUENCE</scope>
    <source>
        <strain evidence="1">IFR 15/031</strain>
        <strain evidence="2 3">IFR 15/034</strain>
    </source>
</reference>
<evidence type="ECO:0008006" key="4">
    <source>
        <dbReference type="Google" id="ProtNLM"/>
    </source>
</evidence>
<name>A0A6G4EGS3_CLOBO</name>
<gene>
    <name evidence="1" type="ORF">FC962_10725</name>
    <name evidence="2" type="ORF">FC964_06870</name>
</gene>
<sequence>MYYYMLKIDNIYPSPYNICMISKIQTSTTNTELKYVSVDSYEYTGDGTGAFQEDAGNRRWQTNRSSSFPHYIIFSSNKLLNDIIIKTGSKSEGGFSAKNFSLYISNEKLSYSSTAWNKLFEGTFDNNDNDQFFILQKFKYLIRQNENYYSINNSYINLGQVDADDELNDLLDNYGYDDLSFIINKELDNKLIPTKLKDTGYYESFDINLNDVKDNIMLFQENDKKYIQYNCDPYKILDEIKKINDGKFGIVMKKE</sequence>
<organism evidence="1">
    <name type="scientific">Clostridium botulinum</name>
    <dbReference type="NCBI Taxonomy" id="1491"/>
    <lineage>
        <taxon>Bacteria</taxon>
        <taxon>Bacillati</taxon>
        <taxon>Bacillota</taxon>
        <taxon>Clostridia</taxon>
        <taxon>Eubacteriales</taxon>
        <taxon>Clostridiaceae</taxon>
        <taxon>Clostridium</taxon>
    </lineage>
</organism>
<protein>
    <recommendedName>
        <fullName evidence="4">Discoidin domain-containing protein</fullName>
    </recommendedName>
</protein>
<proteinExistence type="predicted"/>
<dbReference type="EMBL" id="SWRJ01000002">
    <property type="protein sequence ID" value="NFI21110.1"/>
    <property type="molecule type" value="Genomic_DNA"/>
</dbReference>
<dbReference type="EMBL" id="SWRL01000009">
    <property type="protein sequence ID" value="NFH62358.1"/>
    <property type="molecule type" value="Genomic_DNA"/>
</dbReference>